<dbReference type="EMBL" id="CP036269">
    <property type="protein sequence ID" value="QDT42543.1"/>
    <property type="molecule type" value="Genomic_DNA"/>
</dbReference>
<sequence length="189" mass="22074">MRPYVLILLLLISLFAPISTSAGELTEFQKWYMIQNMSKDMMRLGEHLKRQEMEKINRQRPQNPDLIPQTFLCNYRKDFNNDGICGITEYVGLNKSRYISSNPFMIGMYLPVKGIIGKSYEIKVYSPQGNIVYKYSGFFKEEWKAFDWKWDLNAVVKKYGAGTYSFVFYYNGGHWDTKKATFLLGDSSP</sequence>
<keyword evidence="2" id="KW-1185">Reference proteome</keyword>
<protein>
    <submittedName>
        <fullName evidence="1">Uncharacterized protein</fullName>
    </submittedName>
</protein>
<evidence type="ECO:0000313" key="1">
    <source>
        <dbReference type="EMBL" id="QDT42543.1"/>
    </source>
</evidence>
<gene>
    <name evidence="1" type="ORF">Pan241w_26280</name>
</gene>
<accession>A0A517RF90</accession>
<organism evidence="1 2">
    <name type="scientific">Gimesia alba</name>
    <dbReference type="NCBI Taxonomy" id="2527973"/>
    <lineage>
        <taxon>Bacteria</taxon>
        <taxon>Pseudomonadati</taxon>
        <taxon>Planctomycetota</taxon>
        <taxon>Planctomycetia</taxon>
        <taxon>Planctomycetales</taxon>
        <taxon>Planctomycetaceae</taxon>
        <taxon>Gimesia</taxon>
    </lineage>
</organism>
<dbReference type="AlphaFoldDB" id="A0A517RF90"/>
<evidence type="ECO:0000313" key="2">
    <source>
        <dbReference type="Proteomes" id="UP000317171"/>
    </source>
</evidence>
<proteinExistence type="predicted"/>
<dbReference type="KEGG" id="gaz:Pan241w_26280"/>
<dbReference type="RefSeq" id="WP_145215961.1">
    <property type="nucleotide sequence ID" value="NZ_CP036269.1"/>
</dbReference>
<reference evidence="1 2" key="1">
    <citation type="submission" date="2019-02" db="EMBL/GenBank/DDBJ databases">
        <title>Deep-cultivation of Planctomycetes and their phenomic and genomic characterization uncovers novel biology.</title>
        <authorList>
            <person name="Wiegand S."/>
            <person name="Jogler M."/>
            <person name="Boedeker C."/>
            <person name="Pinto D."/>
            <person name="Vollmers J."/>
            <person name="Rivas-Marin E."/>
            <person name="Kohn T."/>
            <person name="Peeters S.H."/>
            <person name="Heuer A."/>
            <person name="Rast P."/>
            <person name="Oberbeckmann S."/>
            <person name="Bunk B."/>
            <person name="Jeske O."/>
            <person name="Meyerdierks A."/>
            <person name="Storesund J.E."/>
            <person name="Kallscheuer N."/>
            <person name="Luecker S."/>
            <person name="Lage O.M."/>
            <person name="Pohl T."/>
            <person name="Merkel B.J."/>
            <person name="Hornburger P."/>
            <person name="Mueller R.-W."/>
            <person name="Bruemmer F."/>
            <person name="Labrenz M."/>
            <person name="Spormann A.M."/>
            <person name="Op den Camp H."/>
            <person name="Overmann J."/>
            <person name="Amann R."/>
            <person name="Jetten M.S.M."/>
            <person name="Mascher T."/>
            <person name="Medema M.H."/>
            <person name="Devos D.P."/>
            <person name="Kaster A.-K."/>
            <person name="Ovreas L."/>
            <person name="Rohde M."/>
            <person name="Galperin M.Y."/>
            <person name="Jogler C."/>
        </authorList>
    </citation>
    <scope>NUCLEOTIDE SEQUENCE [LARGE SCALE GENOMIC DNA]</scope>
    <source>
        <strain evidence="1 2">Pan241w</strain>
    </source>
</reference>
<dbReference type="Proteomes" id="UP000317171">
    <property type="component" value="Chromosome"/>
</dbReference>
<name>A0A517RF90_9PLAN</name>